<evidence type="ECO:0000313" key="2">
    <source>
        <dbReference type="EMBL" id="EEC94876.1"/>
    </source>
</evidence>
<keyword evidence="2" id="KW-0808">Transferase</keyword>
<dbReference type="GO" id="GO:0008757">
    <property type="term" value="F:S-adenosylmethionine-dependent methyltransferase activity"/>
    <property type="evidence" value="ECO:0007669"/>
    <property type="project" value="InterPro"/>
</dbReference>
<dbReference type="InterPro" id="IPR013216">
    <property type="entry name" value="Methyltransf_11"/>
</dbReference>
<dbReference type="HOGENOM" id="CLU_071512_0_0_10"/>
<proteinExistence type="predicted"/>
<comment type="caution">
    <text evidence="2">The sequence shown here is derived from an EMBL/GenBank/DDBJ whole genome shotgun (WGS) entry which is preliminary data.</text>
</comment>
<dbReference type="Pfam" id="PF08241">
    <property type="entry name" value="Methyltransf_11"/>
    <property type="match status" value="1"/>
</dbReference>
<dbReference type="STRING" id="537006.PRABACTJOHN_03754"/>
<dbReference type="Gene3D" id="3.40.50.150">
    <property type="entry name" value="Vaccinia Virus protein VP39"/>
    <property type="match status" value="1"/>
</dbReference>
<dbReference type="EMBL" id="ABYH01000382">
    <property type="protein sequence ID" value="EEC94876.1"/>
    <property type="molecule type" value="Genomic_DNA"/>
</dbReference>
<dbReference type="InterPro" id="IPR029063">
    <property type="entry name" value="SAM-dependent_MTases_sf"/>
</dbReference>
<reference evidence="2 3" key="1">
    <citation type="submission" date="2008-10" db="EMBL/GenBank/DDBJ databases">
        <title>Draft genome sequence of Parabacteroides johnsonii (DSM 18315).</title>
        <authorList>
            <person name="Sudarsanam P."/>
            <person name="Ley R."/>
            <person name="Guruge J."/>
            <person name="Turnbaugh P.J."/>
            <person name="Mahowald M."/>
            <person name="Liep D."/>
            <person name="Gordon J."/>
        </authorList>
    </citation>
    <scope>NUCLEOTIDE SEQUENCE [LARGE SCALE GENOMIC DNA]</scope>
    <source>
        <strain evidence="2 3">DSM 18315</strain>
    </source>
</reference>
<dbReference type="Proteomes" id="UP000005510">
    <property type="component" value="Unassembled WGS sequence"/>
</dbReference>
<dbReference type="GO" id="GO:0032259">
    <property type="term" value="P:methylation"/>
    <property type="evidence" value="ECO:0007669"/>
    <property type="project" value="UniProtKB-KW"/>
</dbReference>
<accession>B7BFC5</accession>
<sequence>MISKNIMYFNMGIDSIDNNLYSIKSKCFICPFCGYSGELDLMGADRFPVLQKLHVIGAGRRAARCPKCSSTDKERLVYTYLKEVEKIQNRNNISVLHIAPENNLQLWLGSVINNYIPGDAFLQNQKFIGEIRFIDIKKTEFADNQFDYIICNHVLCDIKDVDVALHEIYRILKIGGLAILQVPITKISSTVEYQNVHTKEERELAYGYGYHERIYNNIDYINTLSSVDFMVNVRNISKQYIQNGLNPEEDLYLCKKS</sequence>
<evidence type="ECO:0000313" key="3">
    <source>
        <dbReference type="Proteomes" id="UP000005510"/>
    </source>
</evidence>
<name>B7BFC5_9BACT</name>
<gene>
    <name evidence="2" type="ORF">PRABACTJOHN_03754</name>
</gene>
<dbReference type="SUPFAM" id="SSF53335">
    <property type="entry name" value="S-adenosyl-L-methionine-dependent methyltransferases"/>
    <property type="match status" value="1"/>
</dbReference>
<organism evidence="2 3">
    <name type="scientific">Parabacteroides johnsonii DSM 18315</name>
    <dbReference type="NCBI Taxonomy" id="537006"/>
    <lineage>
        <taxon>Bacteria</taxon>
        <taxon>Pseudomonadati</taxon>
        <taxon>Bacteroidota</taxon>
        <taxon>Bacteroidia</taxon>
        <taxon>Bacteroidales</taxon>
        <taxon>Tannerellaceae</taxon>
        <taxon>Parabacteroides</taxon>
    </lineage>
</organism>
<feature type="domain" description="Methyltransferase type 11" evidence="1">
    <location>
        <begin position="131"/>
        <end position="179"/>
    </location>
</feature>
<protein>
    <submittedName>
        <fullName evidence="2">Methyltransferase domain protein</fullName>
    </submittedName>
</protein>
<keyword evidence="2" id="KW-0489">Methyltransferase</keyword>
<dbReference type="AlphaFoldDB" id="B7BFC5"/>
<evidence type="ECO:0000259" key="1">
    <source>
        <dbReference type="Pfam" id="PF08241"/>
    </source>
</evidence>
<reference evidence="2 3" key="2">
    <citation type="submission" date="2008-10" db="EMBL/GenBank/DDBJ databases">
        <authorList>
            <person name="Fulton L."/>
            <person name="Clifton S."/>
            <person name="Fulton B."/>
            <person name="Xu J."/>
            <person name="Minx P."/>
            <person name="Pepin K.H."/>
            <person name="Johnson M."/>
            <person name="Bhonagiri V."/>
            <person name="Nash W.E."/>
            <person name="Mardis E.R."/>
            <person name="Wilson R.K."/>
        </authorList>
    </citation>
    <scope>NUCLEOTIDE SEQUENCE [LARGE SCALE GENOMIC DNA]</scope>
    <source>
        <strain evidence="2 3">DSM 18315</strain>
    </source>
</reference>
<dbReference type="CDD" id="cd02440">
    <property type="entry name" value="AdoMet_MTases"/>
    <property type="match status" value="1"/>
</dbReference>